<dbReference type="Proteomes" id="UP000800235">
    <property type="component" value="Unassembled WGS sequence"/>
</dbReference>
<name>A0A9P4NLC5_9PEZI</name>
<sequence length="217" mass="24255">MPKLTGHHLHDDKASGSRYHTTTHETYLRQTTTPFQAKSSPLDDIALEPHTATDQVYDLPPSSRPKIELFPSANSIPVRSPPRTSPGPHKRRSAETTSAARNGEEEIQLFQKEIAESERYILRADLESQLAARSGDSTPTDVMAKEGNDEEEDSTEPESSHDNTEESPIVEDSIQGTRFRFRGEAFNAETKDRPFLNNISIFLAVAPLILQKIQMKS</sequence>
<evidence type="ECO:0000313" key="3">
    <source>
        <dbReference type="Proteomes" id="UP000800235"/>
    </source>
</evidence>
<reference evidence="2" key="1">
    <citation type="journal article" date="2020" name="Stud. Mycol.">
        <title>101 Dothideomycetes genomes: a test case for predicting lifestyles and emergence of pathogens.</title>
        <authorList>
            <person name="Haridas S."/>
            <person name="Albert R."/>
            <person name="Binder M."/>
            <person name="Bloem J."/>
            <person name="Labutti K."/>
            <person name="Salamov A."/>
            <person name="Andreopoulos B."/>
            <person name="Baker S."/>
            <person name="Barry K."/>
            <person name="Bills G."/>
            <person name="Bluhm B."/>
            <person name="Cannon C."/>
            <person name="Castanera R."/>
            <person name="Culley D."/>
            <person name="Daum C."/>
            <person name="Ezra D."/>
            <person name="Gonzalez J."/>
            <person name="Henrissat B."/>
            <person name="Kuo A."/>
            <person name="Liang C."/>
            <person name="Lipzen A."/>
            <person name="Lutzoni F."/>
            <person name="Magnuson J."/>
            <person name="Mondo S."/>
            <person name="Nolan M."/>
            <person name="Ohm R."/>
            <person name="Pangilinan J."/>
            <person name="Park H.-J."/>
            <person name="Ramirez L."/>
            <person name="Alfaro M."/>
            <person name="Sun H."/>
            <person name="Tritt A."/>
            <person name="Yoshinaga Y."/>
            <person name="Zwiers L.-H."/>
            <person name="Turgeon B."/>
            <person name="Goodwin S."/>
            <person name="Spatafora J."/>
            <person name="Crous P."/>
            <person name="Grigoriev I."/>
        </authorList>
    </citation>
    <scope>NUCLEOTIDE SEQUENCE</scope>
    <source>
        <strain evidence="2">CBS 130266</strain>
    </source>
</reference>
<feature type="compositionally biased region" description="Polar residues" evidence="1">
    <location>
        <begin position="28"/>
        <end position="39"/>
    </location>
</feature>
<dbReference type="EMBL" id="MU007065">
    <property type="protein sequence ID" value="KAF2426315.1"/>
    <property type="molecule type" value="Genomic_DNA"/>
</dbReference>
<dbReference type="AlphaFoldDB" id="A0A9P4NLC5"/>
<accession>A0A9P4NLC5</accession>
<feature type="region of interest" description="Disordered" evidence="1">
    <location>
        <begin position="129"/>
        <end position="176"/>
    </location>
</feature>
<gene>
    <name evidence="2" type="ORF">EJ08DRAFT_378144</name>
</gene>
<keyword evidence="3" id="KW-1185">Reference proteome</keyword>
<evidence type="ECO:0000256" key="1">
    <source>
        <dbReference type="SAM" id="MobiDB-lite"/>
    </source>
</evidence>
<evidence type="ECO:0000313" key="2">
    <source>
        <dbReference type="EMBL" id="KAF2426315.1"/>
    </source>
</evidence>
<comment type="caution">
    <text evidence="2">The sequence shown here is derived from an EMBL/GenBank/DDBJ whole genome shotgun (WGS) entry which is preliminary data.</text>
</comment>
<feature type="region of interest" description="Disordered" evidence="1">
    <location>
        <begin position="1"/>
        <end position="106"/>
    </location>
</feature>
<protein>
    <submittedName>
        <fullName evidence="2">Uncharacterized protein</fullName>
    </submittedName>
</protein>
<proteinExistence type="predicted"/>
<organism evidence="2 3">
    <name type="scientific">Tothia fuscella</name>
    <dbReference type="NCBI Taxonomy" id="1048955"/>
    <lineage>
        <taxon>Eukaryota</taxon>
        <taxon>Fungi</taxon>
        <taxon>Dikarya</taxon>
        <taxon>Ascomycota</taxon>
        <taxon>Pezizomycotina</taxon>
        <taxon>Dothideomycetes</taxon>
        <taxon>Pleosporomycetidae</taxon>
        <taxon>Venturiales</taxon>
        <taxon>Cylindrosympodiaceae</taxon>
        <taxon>Tothia</taxon>
    </lineage>
</organism>